<reference evidence="6 7" key="1">
    <citation type="journal article" date="2015" name="Genome Announc.">
        <title>Draft Genome Sequence and Gene Annotation of the Entomopathogenic Fungus Verticillium hemipterigenum.</title>
        <authorList>
            <person name="Horn F."/>
            <person name="Habel A."/>
            <person name="Scharf D.H."/>
            <person name="Dworschak J."/>
            <person name="Brakhage A.A."/>
            <person name="Guthke R."/>
            <person name="Hertweck C."/>
            <person name="Linde J."/>
        </authorList>
    </citation>
    <scope>NUCLEOTIDE SEQUENCE [LARGE SCALE GENOMIC DNA]</scope>
</reference>
<dbReference type="PRINTS" id="PR00722">
    <property type="entry name" value="CHYMOTRYPSIN"/>
</dbReference>
<dbReference type="AlphaFoldDB" id="A0A0A1TQI7"/>
<gene>
    <name evidence="6" type="ORF">VHEMI08881</name>
</gene>
<keyword evidence="7" id="KW-1185">Reference proteome</keyword>
<dbReference type="InterPro" id="IPR018114">
    <property type="entry name" value="TRYPSIN_HIS"/>
</dbReference>
<feature type="chain" id="PRO_5001979876" description="Peptidase S1 domain-containing protein" evidence="4">
    <location>
        <begin position="17"/>
        <end position="261"/>
    </location>
</feature>
<dbReference type="STRING" id="1531966.A0A0A1TQI7"/>
<keyword evidence="4" id="KW-0732">Signal</keyword>
<dbReference type="InterPro" id="IPR033116">
    <property type="entry name" value="TRYPSIN_SER"/>
</dbReference>
<feature type="domain" description="Peptidase S1" evidence="5">
    <location>
        <begin position="29"/>
        <end position="258"/>
    </location>
</feature>
<evidence type="ECO:0000256" key="3">
    <source>
        <dbReference type="RuleBase" id="RU363034"/>
    </source>
</evidence>
<evidence type="ECO:0000256" key="4">
    <source>
        <dbReference type="SAM" id="SignalP"/>
    </source>
</evidence>
<dbReference type="PANTHER" id="PTHR24276">
    <property type="entry name" value="POLYSERASE-RELATED"/>
    <property type="match status" value="1"/>
</dbReference>
<dbReference type="InterPro" id="IPR009003">
    <property type="entry name" value="Peptidase_S1_PA"/>
</dbReference>
<dbReference type="InterPro" id="IPR043504">
    <property type="entry name" value="Peptidase_S1_PA_chymotrypsin"/>
</dbReference>
<evidence type="ECO:0000313" key="6">
    <source>
        <dbReference type="EMBL" id="CEJ93282.1"/>
    </source>
</evidence>
<protein>
    <recommendedName>
        <fullName evidence="5">Peptidase S1 domain-containing protein</fullName>
    </recommendedName>
</protein>
<dbReference type="PROSITE" id="PS00135">
    <property type="entry name" value="TRYPSIN_SER"/>
    <property type="match status" value="1"/>
</dbReference>
<evidence type="ECO:0000256" key="1">
    <source>
        <dbReference type="ARBA" id="ARBA00007664"/>
    </source>
</evidence>
<keyword evidence="3" id="KW-0645">Protease</keyword>
<dbReference type="InterPro" id="IPR050430">
    <property type="entry name" value="Peptidase_S1"/>
</dbReference>
<name>A0A0A1TQI7_9HYPO</name>
<organism evidence="6 7">
    <name type="scientific">[Torrubiella] hemipterigena</name>
    <dbReference type="NCBI Taxonomy" id="1531966"/>
    <lineage>
        <taxon>Eukaryota</taxon>
        <taxon>Fungi</taxon>
        <taxon>Dikarya</taxon>
        <taxon>Ascomycota</taxon>
        <taxon>Pezizomycotina</taxon>
        <taxon>Sordariomycetes</taxon>
        <taxon>Hypocreomycetidae</taxon>
        <taxon>Hypocreales</taxon>
        <taxon>Clavicipitaceae</taxon>
        <taxon>Clavicipitaceae incertae sedis</taxon>
        <taxon>'Torrubiella' clade</taxon>
    </lineage>
</organism>
<dbReference type="OrthoDB" id="4915747at2759"/>
<dbReference type="HOGENOM" id="CLU_006842_7_0_1"/>
<proteinExistence type="inferred from homology"/>
<dbReference type="InterPro" id="IPR001314">
    <property type="entry name" value="Peptidase_S1A"/>
</dbReference>
<dbReference type="GO" id="GO:0006508">
    <property type="term" value="P:proteolysis"/>
    <property type="evidence" value="ECO:0007669"/>
    <property type="project" value="UniProtKB-KW"/>
</dbReference>
<dbReference type="Pfam" id="PF00089">
    <property type="entry name" value="Trypsin"/>
    <property type="match status" value="1"/>
</dbReference>
<dbReference type="PANTHER" id="PTHR24276:SF91">
    <property type="entry name" value="AT26814P-RELATED"/>
    <property type="match status" value="1"/>
</dbReference>
<dbReference type="PROSITE" id="PS00134">
    <property type="entry name" value="TRYPSIN_HIS"/>
    <property type="match status" value="1"/>
</dbReference>
<keyword evidence="3" id="KW-0720">Serine protease</keyword>
<sequence length="261" mass="27433">MKSDAIFLSLLHSAVALSVPSVAPRNTEIVGGQPAKIEDFTYQAHLFRGGGGGCGGTIVSKRHIVTAAHCAPYTDPAEYYVLLGSVKWDGGTKYNVTKIIKDPNWDVASDDHDIAVLVLSEDIKFGPTIKAATIAKTAPAVGTMAVVSGHGILSEDEGNDGGTHDLMYVNVPIFDHDECKKDYLRDNAGKITPAMICAGYAEGGKDSCTGDSGGPLVVNNTLVGVVAFGQGCARPNYPGVYTDVSEPSVQKFLQDSLNITS</sequence>
<dbReference type="FunFam" id="2.40.10.10:FF:000002">
    <property type="entry name" value="Transmembrane protease serine"/>
    <property type="match status" value="1"/>
</dbReference>
<evidence type="ECO:0000259" key="5">
    <source>
        <dbReference type="PROSITE" id="PS50240"/>
    </source>
</evidence>
<evidence type="ECO:0000313" key="7">
    <source>
        <dbReference type="Proteomes" id="UP000039046"/>
    </source>
</evidence>
<dbReference type="SMART" id="SM00020">
    <property type="entry name" value="Tryp_SPc"/>
    <property type="match status" value="1"/>
</dbReference>
<feature type="signal peptide" evidence="4">
    <location>
        <begin position="1"/>
        <end position="16"/>
    </location>
</feature>
<keyword evidence="2" id="KW-1015">Disulfide bond</keyword>
<dbReference type="EMBL" id="CDHN01000005">
    <property type="protein sequence ID" value="CEJ93282.1"/>
    <property type="molecule type" value="Genomic_DNA"/>
</dbReference>
<keyword evidence="3" id="KW-0378">Hydrolase</keyword>
<dbReference type="Gene3D" id="2.40.10.10">
    <property type="entry name" value="Trypsin-like serine proteases"/>
    <property type="match status" value="2"/>
</dbReference>
<dbReference type="SUPFAM" id="SSF50494">
    <property type="entry name" value="Trypsin-like serine proteases"/>
    <property type="match status" value="1"/>
</dbReference>
<dbReference type="InterPro" id="IPR001254">
    <property type="entry name" value="Trypsin_dom"/>
</dbReference>
<evidence type="ECO:0000256" key="2">
    <source>
        <dbReference type="ARBA" id="ARBA00023157"/>
    </source>
</evidence>
<dbReference type="Proteomes" id="UP000039046">
    <property type="component" value="Unassembled WGS sequence"/>
</dbReference>
<dbReference type="GO" id="GO:0004252">
    <property type="term" value="F:serine-type endopeptidase activity"/>
    <property type="evidence" value="ECO:0007669"/>
    <property type="project" value="InterPro"/>
</dbReference>
<dbReference type="PROSITE" id="PS50240">
    <property type="entry name" value="TRYPSIN_DOM"/>
    <property type="match status" value="1"/>
</dbReference>
<dbReference type="CDD" id="cd00190">
    <property type="entry name" value="Tryp_SPc"/>
    <property type="match status" value="1"/>
</dbReference>
<accession>A0A0A1TQI7</accession>
<comment type="similarity">
    <text evidence="1">Belongs to the peptidase S1 family.</text>
</comment>